<evidence type="ECO:0000313" key="2">
    <source>
        <dbReference type="EMBL" id="KAJ8343820.1"/>
    </source>
</evidence>
<comment type="caution">
    <text evidence="2">The sequence shown here is derived from an EMBL/GenBank/DDBJ whole genome shotgun (WGS) entry which is preliminary data.</text>
</comment>
<name>A0A9Q1ERR4_SYNKA</name>
<reference evidence="2" key="1">
    <citation type="journal article" date="2023" name="Science">
        <title>Genome structures resolve the early diversification of teleost fishes.</title>
        <authorList>
            <person name="Parey E."/>
            <person name="Louis A."/>
            <person name="Montfort J."/>
            <person name="Bouchez O."/>
            <person name="Roques C."/>
            <person name="Iampietro C."/>
            <person name="Lluch J."/>
            <person name="Castinel A."/>
            <person name="Donnadieu C."/>
            <person name="Desvignes T."/>
            <person name="Floi Bucao C."/>
            <person name="Jouanno E."/>
            <person name="Wen M."/>
            <person name="Mejri S."/>
            <person name="Dirks R."/>
            <person name="Jansen H."/>
            <person name="Henkel C."/>
            <person name="Chen W.J."/>
            <person name="Zahm M."/>
            <person name="Cabau C."/>
            <person name="Klopp C."/>
            <person name="Thompson A.W."/>
            <person name="Robinson-Rechavi M."/>
            <person name="Braasch I."/>
            <person name="Lecointre G."/>
            <person name="Bobe J."/>
            <person name="Postlethwait J.H."/>
            <person name="Berthelot C."/>
            <person name="Roest Crollius H."/>
            <person name="Guiguen Y."/>
        </authorList>
    </citation>
    <scope>NUCLEOTIDE SEQUENCE</scope>
    <source>
        <strain evidence="2">WJC10195</strain>
    </source>
</reference>
<sequence>MISVGECMSQFKKLSFSNPKIPPLLLNHCRPVTHRRSEAGVSSALPGRRLNIDRRLSHGTPAVGRRGEAGGVGDQCHSGTAEKAGCPLIGSPVCPPWRRRSVARRGFVCLSHCSLRFPARSAKLSSRREQPRTPESRSLTFLLPDVGCQPNSDTSPHPPRPRTKPQFA</sequence>
<evidence type="ECO:0000256" key="1">
    <source>
        <dbReference type="SAM" id="MobiDB-lite"/>
    </source>
</evidence>
<evidence type="ECO:0000313" key="3">
    <source>
        <dbReference type="Proteomes" id="UP001152622"/>
    </source>
</evidence>
<protein>
    <submittedName>
        <fullName evidence="2">Uncharacterized protein</fullName>
    </submittedName>
</protein>
<dbReference type="AlphaFoldDB" id="A0A9Q1ERR4"/>
<organism evidence="2 3">
    <name type="scientific">Synaphobranchus kaupii</name>
    <name type="common">Kaup's arrowtooth eel</name>
    <dbReference type="NCBI Taxonomy" id="118154"/>
    <lineage>
        <taxon>Eukaryota</taxon>
        <taxon>Metazoa</taxon>
        <taxon>Chordata</taxon>
        <taxon>Craniata</taxon>
        <taxon>Vertebrata</taxon>
        <taxon>Euteleostomi</taxon>
        <taxon>Actinopterygii</taxon>
        <taxon>Neopterygii</taxon>
        <taxon>Teleostei</taxon>
        <taxon>Anguilliformes</taxon>
        <taxon>Synaphobranchidae</taxon>
        <taxon>Synaphobranchus</taxon>
    </lineage>
</organism>
<dbReference type="Proteomes" id="UP001152622">
    <property type="component" value="Chromosome 13"/>
</dbReference>
<feature type="region of interest" description="Disordered" evidence="1">
    <location>
        <begin position="120"/>
        <end position="168"/>
    </location>
</feature>
<keyword evidence="3" id="KW-1185">Reference proteome</keyword>
<dbReference type="EMBL" id="JAINUF010000013">
    <property type="protein sequence ID" value="KAJ8343820.1"/>
    <property type="molecule type" value="Genomic_DNA"/>
</dbReference>
<proteinExistence type="predicted"/>
<accession>A0A9Q1ERR4</accession>
<feature type="compositionally biased region" description="Basic residues" evidence="1">
    <location>
        <begin position="159"/>
        <end position="168"/>
    </location>
</feature>
<gene>
    <name evidence="2" type="ORF">SKAU_G00311490</name>
</gene>
<feature type="compositionally biased region" description="Basic and acidic residues" evidence="1">
    <location>
        <begin position="126"/>
        <end position="135"/>
    </location>
</feature>